<accession>A0A926NI96</accession>
<keyword evidence="4" id="KW-1185">Reference proteome</keyword>
<evidence type="ECO:0000313" key="4">
    <source>
        <dbReference type="Proteomes" id="UP000626844"/>
    </source>
</evidence>
<dbReference type="PANTHER" id="PTHR34976:SF2">
    <property type="entry name" value="TYPE VII SECRETION SYSTEM PROTEIN ESSD"/>
    <property type="match status" value="1"/>
</dbReference>
<dbReference type="InterPro" id="IPR051768">
    <property type="entry name" value="Bact_secretion_toxin"/>
</dbReference>
<comment type="caution">
    <text evidence="3">The sequence shown here is derived from an EMBL/GenBank/DDBJ whole genome shotgun (WGS) entry which is preliminary data.</text>
</comment>
<comment type="similarity">
    <text evidence="1">In the N-terminal section; belongs to the LXG family.</text>
</comment>
<proteinExistence type="inferred from homology"/>
<dbReference type="InterPro" id="IPR006829">
    <property type="entry name" value="LXG_dom"/>
</dbReference>
<protein>
    <submittedName>
        <fullName evidence="3">Ribonuclease YeeF family protein</fullName>
    </submittedName>
</protein>
<dbReference type="RefSeq" id="WP_191159140.1">
    <property type="nucleotide sequence ID" value="NZ_JACXAI010000019.1"/>
</dbReference>
<dbReference type="AlphaFoldDB" id="A0A926NI96"/>
<dbReference type="InterPro" id="IPR026834">
    <property type="entry name" value="LHH"/>
</dbReference>
<dbReference type="EMBL" id="JACXAI010000019">
    <property type="protein sequence ID" value="MBD1381550.1"/>
    <property type="molecule type" value="Genomic_DNA"/>
</dbReference>
<gene>
    <name evidence="3" type="ORF">IC621_15025</name>
</gene>
<reference evidence="3" key="1">
    <citation type="submission" date="2020-09" db="EMBL/GenBank/DDBJ databases">
        <title>A novel bacterium of genus Bacillus, isolated from South China Sea.</title>
        <authorList>
            <person name="Huang H."/>
            <person name="Mo K."/>
            <person name="Hu Y."/>
        </authorList>
    </citation>
    <scope>NUCLEOTIDE SEQUENCE</scope>
    <source>
        <strain evidence="3">IB182487</strain>
    </source>
</reference>
<feature type="domain" description="LXG" evidence="2">
    <location>
        <begin position="1"/>
        <end position="235"/>
    </location>
</feature>
<dbReference type="Proteomes" id="UP000626844">
    <property type="component" value="Unassembled WGS sequence"/>
</dbReference>
<name>A0A926NI96_9BACI</name>
<evidence type="ECO:0000259" key="2">
    <source>
        <dbReference type="PROSITE" id="PS51756"/>
    </source>
</evidence>
<sequence>MKVYESHTLLSAMEERSKQYNEFKEQLINLKEAFNGVADLGDDFHGKGADNIKSFYQEQAGIVDQWLNLVNSQMAFLDSIPGLLEDANLSGDTFIDERFLENPVSNGLKNAKVMVSEQKSELKKIFADIHDIISLEPFSSEIFHRHINDAEDEQKETVEKVHDLDQKLKNEYAKSEKNQDSVNALSKALMNATRQGKNTSPLYFNIHAYQNSEAYKQKAEIDAKTKEYLIHKEEKAEKRRIEKLKIELENPANLTIDEYLKKADEIGFDNLTLSQQQYVIQLQSSKQNWEMTKGIGVGLYDVGKDTVTGLIDLAKGAWEFSNLSKPEQGLAITNAIINTPEQVKAIAAAISDSYERDMVNGDTYSRAHWVTYALGTVVTSVVGTKGAGAVTKSGALVAKTGAAAAKTAATKGVTKIKSAVDQLTIYDFMPYAPQHRLATADGVAFNVVDGVGLRDNLISQAKIILDPSRKPFTGKNVTVPWLNKNKYDPVEVEGKVKSGGNVKDVSRRVYTLKDIDINQKDKRGFTNLELMKKGDAPYAKDGTKINLHHLIQEEPGPMVEIPESLHTKYSRVLHGLKEDGESFRNDKELSRQYDSFRRRYWKWRGKQFENQD</sequence>
<organism evidence="3 4">
    <name type="scientific">Metabacillus arenae</name>
    <dbReference type="NCBI Taxonomy" id="2771434"/>
    <lineage>
        <taxon>Bacteria</taxon>
        <taxon>Bacillati</taxon>
        <taxon>Bacillota</taxon>
        <taxon>Bacilli</taxon>
        <taxon>Bacillales</taxon>
        <taxon>Bacillaceae</taxon>
        <taxon>Metabacillus</taxon>
    </lineage>
</organism>
<evidence type="ECO:0000256" key="1">
    <source>
        <dbReference type="ARBA" id="ARBA00034117"/>
    </source>
</evidence>
<dbReference type="PANTHER" id="PTHR34976">
    <property type="entry name" value="RIBONUCLEASE YQCG-RELATED"/>
    <property type="match status" value="1"/>
</dbReference>
<dbReference type="Pfam" id="PF04740">
    <property type="entry name" value="LXG"/>
    <property type="match status" value="1"/>
</dbReference>
<dbReference type="PROSITE" id="PS51756">
    <property type="entry name" value="LXG"/>
    <property type="match status" value="1"/>
</dbReference>
<dbReference type="Pfam" id="PF14411">
    <property type="entry name" value="LHH"/>
    <property type="match status" value="1"/>
</dbReference>
<evidence type="ECO:0000313" key="3">
    <source>
        <dbReference type="EMBL" id="MBD1381550.1"/>
    </source>
</evidence>